<sequence length="733" mass="79023">MGLAIFPGTINMPPNTPAAQVTRLRTPTANNIASELRHHARQTPERIALKFLGDGDTVTYQASYAELDRQVTALAVELLTSTRSGERALLMYENGPAYVMAFFACLYAGIVAVPAYPADAAHQEHRQRLQSMARDAQTALVLTDLAHLPHTAVWLQALQLPRLPRLIATDDLIKTTDTGAEFAPDTDQLTTRQELPGMAHSGLAFLQYTSGSTSTPKGVRVTHANLIANTQAMRDSMGLRDTDVTVSWLPLYHDMGLIGAMLQSLRWGGCLVLMTGAHFQESPARWLKAISRHGGAHSGGPDFAFRMCVERLSDSTLKSLNLSQWRVAFCASEPVRAKTMHSFASRFAAAGFDARALYCCYGLAESTLVITGGLPLTGVRHVDADPVALAGGRLQVSGAADAVRLVSSGLPVRAHEIRIVDPASGKVREDGVIGEVQIAGPSIADGYWNNPEASIAAFPQQEGRRWLRSGDLGFLHQRHLYISGRLKDTIILRGHNIYPQDLEMYLESAVPALRSGRVAAFPVVTDGIEGIGVAAEVARATQRKQMPQDLIDAVRDAVAQAVGQAPDLVMLLHPGTLPRTTSGKLQRSSCLTLQRNPDFIFHALFDARQAPVNAKGAAPASATELALAGLWQTLLGARAFGVEDSFFACGGQSLSANQLLARVRRQFAVALEMQDIFDLPTLGALAARIDTLRAQSGLAQPLAASDEVARMLAEVKEMSEYDLRQVIAADNGK</sequence>
<keyword evidence="2" id="KW-0596">Phosphopantetheine</keyword>
<dbReference type="EMBL" id="CP024996">
    <property type="protein sequence ID" value="AYR24495.1"/>
    <property type="molecule type" value="Genomic_DNA"/>
</dbReference>
<dbReference type="InterPro" id="IPR000873">
    <property type="entry name" value="AMP-dep_synth/lig_dom"/>
</dbReference>
<dbReference type="GO" id="GO:0071766">
    <property type="term" value="P:Actinobacterium-type cell wall biogenesis"/>
    <property type="evidence" value="ECO:0007669"/>
    <property type="project" value="UniProtKB-ARBA"/>
</dbReference>
<dbReference type="Gene3D" id="1.10.1200.10">
    <property type="entry name" value="ACP-like"/>
    <property type="match status" value="1"/>
</dbReference>
<evidence type="ECO:0000313" key="7">
    <source>
        <dbReference type="Proteomes" id="UP000269199"/>
    </source>
</evidence>
<dbReference type="FunFam" id="1.10.1200.10:FF:000016">
    <property type="entry name" value="Non-ribosomal peptide synthase"/>
    <property type="match status" value="1"/>
</dbReference>
<dbReference type="GO" id="GO:0005886">
    <property type="term" value="C:plasma membrane"/>
    <property type="evidence" value="ECO:0007669"/>
    <property type="project" value="TreeGrafter"/>
</dbReference>
<dbReference type="Gene3D" id="3.30.300.30">
    <property type="match status" value="1"/>
</dbReference>
<dbReference type="GO" id="GO:0016874">
    <property type="term" value="F:ligase activity"/>
    <property type="evidence" value="ECO:0007669"/>
    <property type="project" value="UniProtKB-KW"/>
</dbReference>
<dbReference type="AlphaFoldDB" id="A0AAD0U7F0"/>
<reference evidence="6 7" key="1">
    <citation type="submission" date="2017-11" db="EMBL/GenBank/DDBJ databases">
        <title>Complete genome sequence of Herbaspirillum rubrisubalbicans DSM 11543.</title>
        <authorList>
            <person name="Chen M."/>
            <person name="An Q."/>
        </authorList>
    </citation>
    <scope>NUCLEOTIDE SEQUENCE [LARGE SCALE GENOMIC DNA]</scope>
    <source>
        <strain evidence="6 7">DSM 11543</strain>
    </source>
</reference>
<dbReference type="GO" id="GO:0006633">
    <property type="term" value="P:fatty acid biosynthetic process"/>
    <property type="evidence" value="ECO:0007669"/>
    <property type="project" value="TreeGrafter"/>
</dbReference>
<dbReference type="PANTHER" id="PTHR22754">
    <property type="entry name" value="DISCO-INTERACTING PROTEIN 2 DIP2 -RELATED"/>
    <property type="match status" value="1"/>
</dbReference>
<evidence type="ECO:0000256" key="2">
    <source>
        <dbReference type="ARBA" id="ARBA00022450"/>
    </source>
</evidence>
<evidence type="ECO:0000259" key="5">
    <source>
        <dbReference type="PROSITE" id="PS50075"/>
    </source>
</evidence>
<dbReference type="Gene3D" id="3.40.50.12780">
    <property type="entry name" value="N-terminal domain of ligase-like"/>
    <property type="match status" value="1"/>
</dbReference>
<dbReference type="SUPFAM" id="SSF47336">
    <property type="entry name" value="ACP-like"/>
    <property type="match status" value="1"/>
</dbReference>
<dbReference type="SUPFAM" id="SSF56801">
    <property type="entry name" value="Acetyl-CoA synthetase-like"/>
    <property type="match status" value="1"/>
</dbReference>
<dbReference type="InterPro" id="IPR009081">
    <property type="entry name" value="PP-bd_ACP"/>
</dbReference>
<dbReference type="InterPro" id="IPR040097">
    <property type="entry name" value="FAAL/FAAC"/>
</dbReference>
<organism evidence="6 7">
    <name type="scientific">Herbaspirillum rubrisubalbicans</name>
    <dbReference type="NCBI Taxonomy" id="80842"/>
    <lineage>
        <taxon>Bacteria</taxon>
        <taxon>Pseudomonadati</taxon>
        <taxon>Pseudomonadota</taxon>
        <taxon>Betaproteobacteria</taxon>
        <taxon>Burkholderiales</taxon>
        <taxon>Oxalobacteraceae</taxon>
        <taxon>Herbaspirillum</taxon>
    </lineage>
</organism>
<dbReference type="FunFam" id="3.40.50.12780:FF:000013">
    <property type="entry name" value="Long-chain-fatty-acid--AMP ligase FadD32"/>
    <property type="match status" value="1"/>
</dbReference>
<protein>
    <recommendedName>
        <fullName evidence="5">Carrier domain-containing protein</fullName>
    </recommendedName>
</protein>
<evidence type="ECO:0000256" key="1">
    <source>
        <dbReference type="ARBA" id="ARBA00006432"/>
    </source>
</evidence>
<dbReference type="SMART" id="SM00823">
    <property type="entry name" value="PKS_PP"/>
    <property type="match status" value="1"/>
</dbReference>
<name>A0AAD0U7F0_9BURK</name>
<feature type="domain" description="Carrier" evidence="5">
    <location>
        <begin position="618"/>
        <end position="693"/>
    </location>
</feature>
<dbReference type="InterPro" id="IPR042099">
    <property type="entry name" value="ANL_N_sf"/>
</dbReference>
<dbReference type="CDD" id="cd05931">
    <property type="entry name" value="FAAL"/>
    <property type="match status" value="1"/>
</dbReference>
<dbReference type="InterPro" id="IPR020806">
    <property type="entry name" value="PKS_PP-bd"/>
</dbReference>
<keyword evidence="3" id="KW-0597">Phosphoprotein</keyword>
<gene>
    <name evidence="6" type="ORF">RC54_11915</name>
</gene>
<evidence type="ECO:0000256" key="3">
    <source>
        <dbReference type="ARBA" id="ARBA00022553"/>
    </source>
</evidence>
<keyword evidence="4" id="KW-0436">Ligase</keyword>
<dbReference type="GO" id="GO:0070566">
    <property type="term" value="F:adenylyltransferase activity"/>
    <property type="evidence" value="ECO:0007669"/>
    <property type="project" value="TreeGrafter"/>
</dbReference>
<accession>A0AAD0U7F0</accession>
<evidence type="ECO:0000313" key="6">
    <source>
        <dbReference type="EMBL" id="AYR24495.1"/>
    </source>
</evidence>
<dbReference type="Pfam" id="PF00550">
    <property type="entry name" value="PP-binding"/>
    <property type="match status" value="1"/>
</dbReference>
<comment type="similarity">
    <text evidence="1">Belongs to the ATP-dependent AMP-binding enzyme family.</text>
</comment>
<proteinExistence type="inferred from homology"/>
<dbReference type="GO" id="GO:0031177">
    <property type="term" value="F:phosphopantetheine binding"/>
    <property type="evidence" value="ECO:0007669"/>
    <property type="project" value="InterPro"/>
</dbReference>
<dbReference type="Proteomes" id="UP000269199">
    <property type="component" value="Chromosome"/>
</dbReference>
<dbReference type="Pfam" id="PF00501">
    <property type="entry name" value="AMP-binding"/>
    <property type="match status" value="1"/>
</dbReference>
<dbReference type="PROSITE" id="PS50075">
    <property type="entry name" value="CARRIER"/>
    <property type="match status" value="1"/>
</dbReference>
<dbReference type="GO" id="GO:0044550">
    <property type="term" value="P:secondary metabolite biosynthetic process"/>
    <property type="evidence" value="ECO:0007669"/>
    <property type="project" value="UniProtKB-ARBA"/>
</dbReference>
<evidence type="ECO:0000256" key="4">
    <source>
        <dbReference type="ARBA" id="ARBA00022598"/>
    </source>
</evidence>
<dbReference type="PROSITE" id="PS00455">
    <property type="entry name" value="AMP_BINDING"/>
    <property type="match status" value="1"/>
</dbReference>
<dbReference type="InterPro" id="IPR020845">
    <property type="entry name" value="AMP-binding_CS"/>
</dbReference>
<dbReference type="PANTHER" id="PTHR22754:SF32">
    <property type="entry name" value="DISCO-INTERACTING PROTEIN 2"/>
    <property type="match status" value="1"/>
</dbReference>
<dbReference type="InterPro" id="IPR036736">
    <property type="entry name" value="ACP-like_sf"/>
</dbReference>
<dbReference type="InterPro" id="IPR045851">
    <property type="entry name" value="AMP-bd_C_sf"/>
</dbReference>